<dbReference type="Gene3D" id="1.10.10.60">
    <property type="entry name" value="Homeodomain-like"/>
    <property type="match status" value="1"/>
</dbReference>
<keyword evidence="1 2" id="KW-0238">DNA-binding</keyword>
<dbReference type="GO" id="GO:0003677">
    <property type="term" value="F:DNA binding"/>
    <property type="evidence" value="ECO:0007669"/>
    <property type="project" value="UniProtKB-UniRule"/>
</dbReference>
<dbReference type="PRINTS" id="PR00455">
    <property type="entry name" value="HTHTETR"/>
</dbReference>
<dbReference type="Pfam" id="PF00440">
    <property type="entry name" value="TetR_N"/>
    <property type="match status" value="1"/>
</dbReference>
<keyword evidence="5" id="KW-1185">Reference proteome</keyword>
<evidence type="ECO:0000313" key="4">
    <source>
        <dbReference type="EMBL" id="OPH47291.1"/>
    </source>
</evidence>
<dbReference type="Pfam" id="PF08359">
    <property type="entry name" value="TetR_C_4"/>
    <property type="match status" value="1"/>
</dbReference>
<evidence type="ECO:0000256" key="1">
    <source>
        <dbReference type="ARBA" id="ARBA00023125"/>
    </source>
</evidence>
<name>A0A1V4H808_9BACL</name>
<dbReference type="InterPro" id="IPR050109">
    <property type="entry name" value="HTH-type_TetR-like_transc_reg"/>
</dbReference>
<dbReference type="InterPro" id="IPR001647">
    <property type="entry name" value="HTH_TetR"/>
</dbReference>
<dbReference type="SUPFAM" id="SSF46689">
    <property type="entry name" value="Homeodomain-like"/>
    <property type="match status" value="1"/>
</dbReference>
<dbReference type="InterPro" id="IPR036271">
    <property type="entry name" value="Tet_transcr_reg_TetR-rel_C_sf"/>
</dbReference>
<feature type="domain" description="HTH tetR-type" evidence="3">
    <location>
        <begin position="16"/>
        <end position="76"/>
    </location>
</feature>
<feature type="DNA-binding region" description="H-T-H motif" evidence="2">
    <location>
        <begin position="39"/>
        <end position="58"/>
    </location>
</feature>
<dbReference type="PANTHER" id="PTHR30328:SF54">
    <property type="entry name" value="HTH-TYPE TRANSCRIPTIONAL REPRESSOR SCO4008"/>
    <property type="match status" value="1"/>
</dbReference>
<dbReference type="OrthoDB" id="9809994at2"/>
<reference evidence="5" key="1">
    <citation type="submission" date="2016-07" db="EMBL/GenBank/DDBJ databases">
        <authorList>
            <person name="Florea S."/>
            <person name="Webb J.S."/>
            <person name="Jaromczyk J."/>
            <person name="Schardl C.L."/>
        </authorList>
    </citation>
    <scope>NUCLEOTIDE SEQUENCE [LARGE SCALE GENOMIC DNA]</scope>
    <source>
        <strain evidence="5">CY1</strain>
    </source>
</reference>
<evidence type="ECO:0000256" key="2">
    <source>
        <dbReference type="PROSITE-ProRule" id="PRU00335"/>
    </source>
</evidence>
<dbReference type="GO" id="GO:0006355">
    <property type="term" value="P:regulation of DNA-templated transcription"/>
    <property type="evidence" value="ECO:0007669"/>
    <property type="project" value="UniProtKB-ARBA"/>
</dbReference>
<gene>
    <name evidence="4" type="ORF">BC351_12395</name>
</gene>
<evidence type="ECO:0000313" key="5">
    <source>
        <dbReference type="Proteomes" id="UP000190626"/>
    </source>
</evidence>
<dbReference type="InterPro" id="IPR009057">
    <property type="entry name" value="Homeodomain-like_sf"/>
</dbReference>
<proteinExistence type="predicted"/>
<dbReference type="AlphaFoldDB" id="A0A1V4H808"/>
<dbReference type="Gene3D" id="1.10.357.10">
    <property type="entry name" value="Tetracycline Repressor, domain 2"/>
    <property type="match status" value="1"/>
</dbReference>
<dbReference type="PANTHER" id="PTHR30328">
    <property type="entry name" value="TRANSCRIPTIONAL REPRESSOR"/>
    <property type="match status" value="1"/>
</dbReference>
<dbReference type="SUPFAM" id="SSF48498">
    <property type="entry name" value="Tetracyclin repressor-like, C-terminal domain"/>
    <property type="match status" value="1"/>
</dbReference>
<comment type="caution">
    <text evidence="4">The sequence shown here is derived from an EMBL/GenBank/DDBJ whole genome shotgun (WGS) entry which is preliminary data.</text>
</comment>
<dbReference type="PROSITE" id="PS50977">
    <property type="entry name" value="HTH_TETR_2"/>
    <property type="match status" value="1"/>
</dbReference>
<organism evidence="4 5">
    <name type="scientific">Paenibacillus ferrarius</name>
    <dbReference type="NCBI Taxonomy" id="1469647"/>
    <lineage>
        <taxon>Bacteria</taxon>
        <taxon>Bacillati</taxon>
        <taxon>Bacillota</taxon>
        <taxon>Bacilli</taxon>
        <taxon>Bacillales</taxon>
        <taxon>Paenibacillaceae</taxon>
        <taxon>Paenibacillus</taxon>
    </lineage>
</organism>
<protein>
    <submittedName>
        <fullName evidence="4">TetR family transcriptional regulator</fullName>
    </submittedName>
</protein>
<dbReference type="InterPro" id="IPR013570">
    <property type="entry name" value="Tscrpt_reg_YsiA_C"/>
</dbReference>
<evidence type="ECO:0000259" key="3">
    <source>
        <dbReference type="PROSITE" id="PS50977"/>
    </source>
</evidence>
<dbReference type="STRING" id="1469647.BC351_12395"/>
<dbReference type="EMBL" id="MBTG01000066">
    <property type="protein sequence ID" value="OPH47291.1"/>
    <property type="molecule type" value="Genomic_DNA"/>
</dbReference>
<sequence>MYLNTEVISLTSGKKPDKYYAILEGAMKVFAENGFHKSQVSRIAKEAGVADGTIYLYFKKKEDILTSLFQEKLGELVEKFNDGLTEQMTAREALTKICQIHFSELEGNIHLAYVTQIELRQSDMALRQEIGLALKRYIILIENILERGKRDGSFRPDCDVKLVRLLLFGGMDEVVTSWLISGQKYSLTAQVGPTIDFFMKGIES</sequence>
<accession>A0A1V4H808</accession>
<dbReference type="Proteomes" id="UP000190626">
    <property type="component" value="Unassembled WGS sequence"/>
</dbReference>